<evidence type="ECO:0000313" key="2">
    <source>
        <dbReference type="EMBL" id="PQL92650.1"/>
    </source>
</evidence>
<reference evidence="2 3" key="1">
    <citation type="submission" date="2018-02" db="EMBL/GenBank/DDBJ databases">
        <title>Genome sequences of Apibacter spp., gut symbionts of Asian honey bees.</title>
        <authorList>
            <person name="Kwong W.K."/>
            <person name="Steele M.I."/>
            <person name="Moran N.A."/>
        </authorList>
    </citation>
    <scope>NUCLEOTIDE SEQUENCE [LARGE SCALE GENOMIC DNA]</scope>
    <source>
        <strain evidence="3">wkB301</strain>
    </source>
</reference>
<dbReference type="GO" id="GO:0016758">
    <property type="term" value="F:hexosyltransferase activity"/>
    <property type="evidence" value="ECO:0007669"/>
    <property type="project" value="UniProtKB-ARBA"/>
</dbReference>
<protein>
    <submittedName>
        <fullName evidence="2">Glycosyltransferase family 2 protein</fullName>
    </submittedName>
</protein>
<name>A0A2S8ACK0_9FLAO</name>
<accession>A0A2S8ACK0</accession>
<dbReference type="EMBL" id="PSZM01000037">
    <property type="protein sequence ID" value="PQL92650.1"/>
    <property type="molecule type" value="Genomic_DNA"/>
</dbReference>
<dbReference type="PANTHER" id="PTHR22916:SF3">
    <property type="entry name" value="UDP-GLCNAC:BETAGAL BETA-1,3-N-ACETYLGLUCOSAMINYLTRANSFERASE-LIKE PROTEIN 1"/>
    <property type="match status" value="1"/>
</dbReference>
<evidence type="ECO:0000259" key="1">
    <source>
        <dbReference type="Pfam" id="PF00535"/>
    </source>
</evidence>
<dbReference type="AlphaFoldDB" id="A0A2S8ACK0"/>
<keyword evidence="3" id="KW-1185">Reference proteome</keyword>
<dbReference type="PANTHER" id="PTHR22916">
    <property type="entry name" value="GLYCOSYLTRANSFERASE"/>
    <property type="match status" value="1"/>
</dbReference>
<comment type="caution">
    <text evidence="2">The sequence shown here is derived from an EMBL/GenBank/DDBJ whole genome shotgun (WGS) entry which is preliminary data.</text>
</comment>
<dbReference type="InterPro" id="IPR001173">
    <property type="entry name" value="Glyco_trans_2-like"/>
</dbReference>
<keyword evidence="2" id="KW-0808">Transferase</keyword>
<dbReference type="SUPFAM" id="SSF53448">
    <property type="entry name" value="Nucleotide-diphospho-sugar transferases"/>
    <property type="match status" value="1"/>
</dbReference>
<dbReference type="Pfam" id="PF00535">
    <property type="entry name" value="Glycos_transf_2"/>
    <property type="match status" value="1"/>
</dbReference>
<feature type="domain" description="Glycosyltransferase 2-like" evidence="1">
    <location>
        <begin position="7"/>
        <end position="121"/>
    </location>
</feature>
<sequence length="299" mass="35357">MSSIKISIFTPTYNRAFSIHRVFESLQKQTYRNFEWIVVDDGSTDNTETLIKEYKKNADFDIIYYWQKNQGKHVAINKGTSLASGELFSIVDSDDYIISNALELFIYYYTKIKKDSTIAGLSFPIVTKSGEFLTKNFIQKELICNSFDLSYKFKVSGEMAKVMKLEIMRNFPFPQFTNEKFCPESLIWKRIALSYKLYFINNPLYIGEYLEHGISSNYWENMKKSPQTAILYFTEMSNYKKIPLKTRLFTLENYWKFSNVNTSLSFFEKLKKVPFFLSIYVIIRFYFKSFSNKVKNNKS</sequence>
<evidence type="ECO:0000313" key="3">
    <source>
        <dbReference type="Proteomes" id="UP000238042"/>
    </source>
</evidence>
<gene>
    <name evidence="2" type="ORF">C4S77_06405</name>
</gene>
<dbReference type="Gene3D" id="3.90.550.10">
    <property type="entry name" value="Spore Coat Polysaccharide Biosynthesis Protein SpsA, Chain A"/>
    <property type="match status" value="1"/>
</dbReference>
<organism evidence="2 3">
    <name type="scientific">Apibacter adventoris</name>
    <dbReference type="NCBI Taxonomy" id="1679466"/>
    <lineage>
        <taxon>Bacteria</taxon>
        <taxon>Pseudomonadati</taxon>
        <taxon>Bacteroidota</taxon>
        <taxon>Flavobacteriia</taxon>
        <taxon>Flavobacteriales</taxon>
        <taxon>Weeksellaceae</taxon>
        <taxon>Apibacter</taxon>
    </lineage>
</organism>
<dbReference type="RefSeq" id="WP_105246861.1">
    <property type="nucleotide sequence ID" value="NZ_PSZM01000037.1"/>
</dbReference>
<dbReference type="InterPro" id="IPR029044">
    <property type="entry name" value="Nucleotide-diphossugar_trans"/>
</dbReference>
<dbReference type="CDD" id="cd00761">
    <property type="entry name" value="Glyco_tranf_GTA_type"/>
    <property type="match status" value="1"/>
</dbReference>
<proteinExistence type="predicted"/>
<dbReference type="Proteomes" id="UP000238042">
    <property type="component" value="Unassembled WGS sequence"/>
</dbReference>
<dbReference type="OrthoDB" id="9810303at2"/>